<dbReference type="EMBL" id="LSMT01000066">
    <property type="protein sequence ID" value="PFX29390.1"/>
    <property type="molecule type" value="Genomic_DNA"/>
</dbReference>
<dbReference type="PANTHER" id="PTHR23354">
    <property type="entry name" value="NUCLEOLAR PROTEIN 7/ESTROGEN RECEPTOR COACTIVATOR-RELATED"/>
    <property type="match status" value="1"/>
</dbReference>
<dbReference type="Proteomes" id="UP000225706">
    <property type="component" value="Unassembled WGS sequence"/>
</dbReference>
<reference evidence="3" key="1">
    <citation type="journal article" date="2017" name="bioRxiv">
        <title>Comparative analysis of the genomes of Stylophora pistillata and Acropora digitifera provides evidence for extensive differences between species of corals.</title>
        <authorList>
            <person name="Voolstra C.R."/>
            <person name="Li Y."/>
            <person name="Liew Y.J."/>
            <person name="Baumgarten S."/>
            <person name="Zoccola D."/>
            <person name="Flot J.-F."/>
            <person name="Tambutte S."/>
            <person name="Allemand D."/>
            <person name="Aranda M."/>
        </authorList>
    </citation>
    <scope>NUCLEOTIDE SEQUENCE [LARGE SCALE GENOMIC DNA]</scope>
</reference>
<feature type="domain" description="TLDc" evidence="1">
    <location>
        <begin position="101"/>
        <end position="292"/>
    </location>
</feature>
<evidence type="ECO:0000259" key="1">
    <source>
        <dbReference type="PROSITE" id="PS51886"/>
    </source>
</evidence>
<dbReference type="AlphaFoldDB" id="A0A2B4SKJ6"/>
<accession>A0A2B4SKJ6</accession>
<sequence>MALNMNDEAIGGCPQDTQQRRRRLRLLFRASQDGFSAKTFHSKCDNKGPTVAIVQSGDYSFGGFTKECWDKGETALRQLQEEADFYQIKAMLDELEFNSEILTNKEHRSLLLRWLPPQNTENRRRSLRLLFRASQDGFRAKTFHSKCDSKGPTPTIVQSGDYVFGGFTEESWSSQGGYATCTEAFLFSIVNPRGLEPTKMPLKQQDQQYAIYCKSDFGPTFGGGRDGHDLYISDNANISASSSVCLGDTYDTCDIYNGYDFNDSDKTTVRDDYFFTGKTLFNVTNYEVLQLFN</sequence>
<dbReference type="STRING" id="50429.A0A2B4SKJ6"/>
<evidence type="ECO:0000313" key="3">
    <source>
        <dbReference type="Proteomes" id="UP000225706"/>
    </source>
</evidence>
<dbReference type="PROSITE" id="PS51886">
    <property type="entry name" value="TLDC"/>
    <property type="match status" value="1"/>
</dbReference>
<dbReference type="OrthoDB" id="2414723at2759"/>
<dbReference type="InterPro" id="IPR006571">
    <property type="entry name" value="TLDc_dom"/>
</dbReference>
<protein>
    <submittedName>
        <fullName evidence="2">Interferon-induced protein 44</fullName>
    </submittedName>
</protein>
<evidence type="ECO:0000313" key="2">
    <source>
        <dbReference type="EMBL" id="PFX29390.1"/>
    </source>
</evidence>
<gene>
    <name evidence="2" type="primary">IFI44</name>
    <name evidence="2" type="ORF">AWC38_SpisGene5821</name>
</gene>
<name>A0A2B4SKJ6_STYPI</name>
<dbReference type="Pfam" id="PF07534">
    <property type="entry name" value="TLD"/>
    <property type="match status" value="2"/>
</dbReference>
<comment type="caution">
    <text evidence="2">The sequence shown here is derived from an EMBL/GenBank/DDBJ whole genome shotgun (WGS) entry which is preliminary data.</text>
</comment>
<keyword evidence="3" id="KW-1185">Reference proteome</keyword>
<proteinExistence type="predicted"/>
<dbReference type="SMART" id="SM00584">
    <property type="entry name" value="TLDc"/>
    <property type="match status" value="1"/>
</dbReference>
<organism evidence="2 3">
    <name type="scientific">Stylophora pistillata</name>
    <name type="common">Smooth cauliflower coral</name>
    <dbReference type="NCBI Taxonomy" id="50429"/>
    <lineage>
        <taxon>Eukaryota</taxon>
        <taxon>Metazoa</taxon>
        <taxon>Cnidaria</taxon>
        <taxon>Anthozoa</taxon>
        <taxon>Hexacorallia</taxon>
        <taxon>Scleractinia</taxon>
        <taxon>Astrocoeniina</taxon>
        <taxon>Pocilloporidae</taxon>
        <taxon>Stylophora</taxon>
    </lineage>
</organism>